<reference evidence="3" key="1">
    <citation type="submission" date="2020-03" db="EMBL/GenBank/DDBJ databases">
        <title>Genome sequences of seven Enterobacteriaceae strains isolated from Canadian wastewater treatment facilities.</title>
        <authorList>
            <person name="Huang H."/>
            <person name="Chmara J.T."/>
            <person name="Duceppe M.-O."/>
        </authorList>
    </citation>
    <scope>NUCLEOTIDE SEQUENCE [LARGE SCALE GENOMIC DNA]</scope>
    <source>
        <strain evidence="3">Biosolid 3</strain>
    </source>
</reference>
<protein>
    <submittedName>
        <fullName evidence="2">Uncharacterized protein</fullName>
    </submittedName>
</protein>
<accession>A0AAE7EER3</accession>
<keyword evidence="1" id="KW-0732">Signal</keyword>
<feature type="chain" id="PRO_5042151216" evidence="1">
    <location>
        <begin position="22"/>
        <end position="114"/>
    </location>
</feature>
<dbReference type="AlphaFoldDB" id="A0AAE7EER3"/>
<dbReference type="RefSeq" id="WP_173408550.1">
    <property type="nucleotide sequence ID" value="NZ_CP054160.3"/>
</dbReference>
<evidence type="ECO:0000313" key="3">
    <source>
        <dbReference type="Proteomes" id="UP000503464"/>
    </source>
</evidence>
<organism evidence="2 3">
    <name type="scientific">Serratia fonticola</name>
    <dbReference type="NCBI Taxonomy" id="47917"/>
    <lineage>
        <taxon>Bacteria</taxon>
        <taxon>Pseudomonadati</taxon>
        <taxon>Pseudomonadota</taxon>
        <taxon>Gammaproteobacteria</taxon>
        <taxon>Enterobacterales</taxon>
        <taxon>Yersiniaceae</taxon>
        <taxon>Serratia</taxon>
    </lineage>
</organism>
<dbReference type="EMBL" id="CP054160">
    <property type="protein sequence ID" value="QKJ57271.1"/>
    <property type="molecule type" value="Genomic_DNA"/>
</dbReference>
<dbReference type="Proteomes" id="UP000503464">
    <property type="component" value="Chromosome"/>
</dbReference>
<feature type="signal peptide" evidence="1">
    <location>
        <begin position="1"/>
        <end position="21"/>
    </location>
</feature>
<gene>
    <name evidence="2" type="ORF">G9399_01235</name>
</gene>
<evidence type="ECO:0000313" key="2">
    <source>
        <dbReference type="EMBL" id="QKJ57271.1"/>
    </source>
</evidence>
<name>A0AAE7EER3_SERFO</name>
<sequence>MMRLLTTTTLLLIVATQPGMAATYCRSDIFMGGASFCLGSIDATNFPVRQANGSYWDCDINVGTVSDYCHRPSDRKRFPVKQSDGSYRNCDINMGKVSFCQGAAEAKNFPVEVK</sequence>
<evidence type="ECO:0000256" key="1">
    <source>
        <dbReference type="SAM" id="SignalP"/>
    </source>
</evidence>
<proteinExistence type="predicted"/>